<dbReference type="PROSITE" id="PS51257">
    <property type="entry name" value="PROKAR_LIPOPROTEIN"/>
    <property type="match status" value="1"/>
</dbReference>
<organism evidence="2 3">
    <name type="scientific">Halobacteriovorax marinus</name>
    <dbReference type="NCBI Taxonomy" id="97084"/>
    <lineage>
        <taxon>Bacteria</taxon>
        <taxon>Pseudomonadati</taxon>
        <taxon>Bdellovibrionota</taxon>
        <taxon>Bacteriovoracia</taxon>
        <taxon>Bacteriovoracales</taxon>
        <taxon>Halobacteriovoraceae</taxon>
        <taxon>Halobacteriovorax</taxon>
    </lineage>
</organism>
<accession>A0A1Y5FDF4</accession>
<dbReference type="AlphaFoldDB" id="A0A1Y5FDF4"/>
<dbReference type="EMBL" id="MAAO01000006">
    <property type="protein sequence ID" value="OUR96900.1"/>
    <property type="molecule type" value="Genomic_DNA"/>
</dbReference>
<name>A0A1Y5FDF4_9BACT</name>
<feature type="signal peptide" evidence="1">
    <location>
        <begin position="1"/>
        <end position="23"/>
    </location>
</feature>
<proteinExistence type="predicted"/>
<gene>
    <name evidence="2" type="ORF">A9Q84_11225</name>
</gene>
<evidence type="ECO:0000256" key="1">
    <source>
        <dbReference type="SAM" id="SignalP"/>
    </source>
</evidence>
<comment type="caution">
    <text evidence="2">The sequence shown here is derived from an EMBL/GenBank/DDBJ whole genome shotgun (WGS) entry which is preliminary data.</text>
</comment>
<evidence type="ECO:0008006" key="4">
    <source>
        <dbReference type="Google" id="ProtNLM"/>
    </source>
</evidence>
<dbReference type="Proteomes" id="UP000196531">
    <property type="component" value="Unassembled WGS sequence"/>
</dbReference>
<protein>
    <recommendedName>
        <fullName evidence="4">Lipoprotein</fullName>
    </recommendedName>
</protein>
<reference evidence="3" key="1">
    <citation type="journal article" date="2017" name="Proc. Natl. Acad. Sci. U.S.A.">
        <title>Simulation of Deepwater Horizon oil plume reveals substrate specialization within a complex community of hydrocarbon-degraders.</title>
        <authorList>
            <person name="Hu P."/>
            <person name="Dubinsky E.A."/>
            <person name="Probst A.J."/>
            <person name="Wang J."/>
            <person name="Sieber C.M.K."/>
            <person name="Tom L.M."/>
            <person name="Gardinali P."/>
            <person name="Banfield J.F."/>
            <person name="Atlas R.M."/>
            <person name="Andersen G.L."/>
        </authorList>
    </citation>
    <scope>NUCLEOTIDE SEQUENCE [LARGE SCALE GENOMIC DNA]</scope>
</reference>
<sequence length="203" mass="23959">MEKFLKMSLYPFLFITLISNTSAVSCPDLSGDYQVESIAKNCKIKKNSFENFFYLNEIPLPLSLNNKQRLGENSRFSIVQKGCNFLTVSKKYDATEIKEMNLPLDKFTPLWDVNVVDLFKEKQVKSQNKEMYVWDENKIYYTSTSKKFSMGHPFGLPRRIKKTIKFSYEIKIDDSQRKTLILRNRYKFRGDKVEYVCVFPEVE</sequence>
<feature type="chain" id="PRO_5013187094" description="Lipoprotein" evidence="1">
    <location>
        <begin position="24"/>
        <end position="203"/>
    </location>
</feature>
<evidence type="ECO:0000313" key="3">
    <source>
        <dbReference type="Proteomes" id="UP000196531"/>
    </source>
</evidence>
<keyword evidence="1" id="KW-0732">Signal</keyword>
<evidence type="ECO:0000313" key="2">
    <source>
        <dbReference type="EMBL" id="OUR96900.1"/>
    </source>
</evidence>